<dbReference type="InterPro" id="IPR002557">
    <property type="entry name" value="Chitin-bd_dom"/>
</dbReference>
<dbReference type="PROSITE" id="PS50940">
    <property type="entry name" value="CHIT_BIND_II"/>
    <property type="match status" value="7"/>
</dbReference>
<reference evidence="8 9" key="2">
    <citation type="submission" date="2018-11" db="EMBL/GenBank/DDBJ databases">
        <authorList>
            <consortium name="Pathogen Informatics"/>
        </authorList>
    </citation>
    <scope>NUCLEOTIDE SEQUENCE [LARGE SCALE GENOMIC DNA]</scope>
</reference>
<dbReference type="GO" id="GO:0008061">
    <property type="term" value="F:chitin binding"/>
    <property type="evidence" value="ECO:0007669"/>
    <property type="project" value="UniProtKB-KW"/>
</dbReference>
<evidence type="ECO:0000256" key="6">
    <source>
        <dbReference type="SAM" id="SignalP"/>
    </source>
</evidence>
<dbReference type="InterPro" id="IPR036508">
    <property type="entry name" value="Chitin-bd_dom_sf"/>
</dbReference>
<keyword evidence="5" id="KW-0325">Glycoprotein</keyword>
<dbReference type="Gene3D" id="3.20.20.80">
    <property type="entry name" value="Glycosidases"/>
    <property type="match status" value="3"/>
</dbReference>
<dbReference type="InterPro" id="IPR051940">
    <property type="entry name" value="Chitin_bind-dev_reg"/>
</dbReference>
<feature type="domain" description="Chitin-binding type-2" evidence="7">
    <location>
        <begin position="220"/>
        <end position="282"/>
    </location>
</feature>
<feature type="domain" description="Chitin-binding type-2" evidence="7">
    <location>
        <begin position="302"/>
        <end position="361"/>
    </location>
</feature>
<feature type="signal peptide" evidence="6">
    <location>
        <begin position="1"/>
        <end position="15"/>
    </location>
</feature>
<evidence type="ECO:0000256" key="4">
    <source>
        <dbReference type="ARBA" id="ARBA00023157"/>
    </source>
</evidence>
<dbReference type="Gene3D" id="2.170.140.10">
    <property type="entry name" value="Chitin binding domain"/>
    <property type="match status" value="4"/>
</dbReference>
<sequence>MLLFALALLCSSAFAGYIIGEDHYGGKYPFPPSPKLQHYEHVKPHHNYVKLPVRSHGGHRKYYPHHNFCFKKMDGNYPIGKCKPKFISCVGGEFYLRECPHGLDYDSKRDRCDNPHEIYECGGRPSPKPKPDRYHHRNLKYDHFCKHRPNGLYAEHHERCCSEFISCGYGHGYKMHCPRGLYFDPHRQQCDFKHYIYVCGGKPQPTTRRPPTYHRPKRIPFSCKGKKSGNYPDPFTRKPYCSHRFFTCVSGYAYAFHCPSSLFFDSKRGVCDLYDHVYACSGKHYHPKHVKPIAQPTLPPVDFSCVGKKDGFYPEPKNRCSSSYFACVGGLARQLHCQRHLVYDPEAAACVRLEESYRCTGVRPTPTTAQPYRPTKLSKYNCHNKPDGLYPIKHKCSHYYYQCSNGIAYDRRCPDHLYFDCKRNRCDYFRNVFACSGKHVKPTRPPPTLPPVVLPIKCSHLRDGDYPDPLHKCSRIYYTCSNGYGHRRYCADNTFYDPELHRCDYYHNVPICCGHPRPVHHYKKPKYHEHRHKVPFDCHHRRDGNYPAGKCENHYFSCSGGEASLRKCPFSLVYCAKTDMCQFKHFVPQCGGHLKPYMHKHPEQPRYEFKQYEHEPKKHEVKFHHQYKETYKHEPEYKETYKHEPEYK</sequence>
<reference evidence="10" key="1">
    <citation type="submission" date="2016-06" db="UniProtKB">
        <authorList>
            <consortium name="WormBaseParasite"/>
        </authorList>
    </citation>
    <scope>IDENTIFICATION</scope>
</reference>
<evidence type="ECO:0000259" key="7">
    <source>
        <dbReference type="PROSITE" id="PS50940"/>
    </source>
</evidence>
<keyword evidence="1" id="KW-0147">Chitin-binding</keyword>
<evidence type="ECO:0000313" key="10">
    <source>
        <dbReference type="WBParaSite" id="SBAD_0001248101-mRNA-1"/>
    </source>
</evidence>
<accession>A0A183J879</accession>
<keyword evidence="9" id="KW-1185">Reference proteome</keyword>
<dbReference type="AlphaFoldDB" id="A0A183J879"/>
<evidence type="ECO:0000256" key="1">
    <source>
        <dbReference type="ARBA" id="ARBA00022669"/>
    </source>
</evidence>
<dbReference type="Pfam" id="PF01607">
    <property type="entry name" value="CBM_14"/>
    <property type="match status" value="7"/>
</dbReference>
<feature type="domain" description="Chitin-binding type-2" evidence="7">
    <location>
        <begin position="455"/>
        <end position="512"/>
    </location>
</feature>
<evidence type="ECO:0000256" key="5">
    <source>
        <dbReference type="ARBA" id="ARBA00023180"/>
    </source>
</evidence>
<dbReference type="OrthoDB" id="6020543at2759"/>
<keyword evidence="3" id="KW-0677">Repeat</keyword>
<feature type="domain" description="Chitin-binding type-2" evidence="7">
    <location>
        <begin position="379"/>
        <end position="437"/>
    </location>
</feature>
<feature type="chain" id="PRO_5043140516" evidence="6">
    <location>
        <begin position="16"/>
        <end position="648"/>
    </location>
</feature>
<evidence type="ECO:0000256" key="3">
    <source>
        <dbReference type="ARBA" id="ARBA00022737"/>
    </source>
</evidence>
<gene>
    <name evidence="8" type="ORF">SBAD_LOCUS12077</name>
</gene>
<name>A0A183J879_9BILA</name>
<organism evidence="10">
    <name type="scientific">Soboliphyme baturini</name>
    <dbReference type="NCBI Taxonomy" id="241478"/>
    <lineage>
        <taxon>Eukaryota</taxon>
        <taxon>Metazoa</taxon>
        <taxon>Ecdysozoa</taxon>
        <taxon>Nematoda</taxon>
        <taxon>Enoplea</taxon>
        <taxon>Dorylaimia</taxon>
        <taxon>Dioctophymatida</taxon>
        <taxon>Dioctophymatoidea</taxon>
        <taxon>Soboliphymatidae</taxon>
        <taxon>Soboliphyme</taxon>
    </lineage>
</organism>
<dbReference type="Proteomes" id="UP000270296">
    <property type="component" value="Unassembled WGS sequence"/>
</dbReference>
<evidence type="ECO:0000313" key="8">
    <source>
        <dbReference type="EMBL" id="VDP45226.1"/>
    </source>
</evidence>
<dbReference type="SUPFAM" id="SSF57625">
    <property type="entry name" value="Invertebrate chitin-binding proteins"/>
    <property type="match status" value="7"/>
</dbReference>
<dbReference type="EMBL" id="UZAM01016923">
    <property type="protein sequence ID" value="VDP45226.1"/>
    <property type="molecule type" value="Genomic_DNA"/>
</dbReference>
<protein>
    <submittedName>
        <fullName evidence="10">Chitin-binding type-2 domain-containing protein</fullName>
    </submittedName>
</protein>
<feature type="domain" description="Chitin-binding type-2" evidence="7">
    <location>
        <begin position="142"/>
        <end position="201"/>
    </location>
</feature>
<keyword evidence="4" id="KW-1015">Disulfide bond</keyword>
<evidence type="ECO:0000256" key="2">
    <source>
        <dbReference type="ARBA" id="ARBA00022729"/>
    </source>
</evidence>
<dbReference type="PANTHER" id="PTHR23301:SF0">
    <property type="entry name" value="CHITIN-BINDING TYPE-2 DOMAIN-CONTAINING PROTEIN-RELATED"/>
    <property type="match status" value="1"/>
</dbReference>
<dbReference type="GO" id="GO:0005576">
    <property type="term" value="C:extracellular region"/>
    <property type="evidence" value="ECO:0007669"/>
    <property type="project" value="InterPro"/>
</dbReference>
<proteinExistence type="predicted"/>
<feature type="domain" description="Chitin-binding type-2" evidence="7">
    <location>
        <begin position="535"/>
        <end position="592"/>
    </location>
</feature>
<dbReference type="PANTHER" id="PTHR23301">
    <property type="entry name" value="CHITIN BINDING PERITROPHIN-A"/>
    <property type="match status" value="1"/>
</dbReference>
<keyword evidence="2 6" id="KW-0732">Signal</keyword>
<dbReference type="WBParaSite" id="SBAD_0001248101-mRNA-1">
    <property type="protein sequence ID" value="SBAD_0001248101-mRNA-1"/>
    <property type="gene ID" value="SBAD_0001248101"/>
</dbReference>
<feature type="domain" description="Chitin-binding type-2" evidence="7">
    <location>
        <begin position="66"/>
        <end position="123"/>
    </location>
</feature>
<evidence type="ECO:0000313" key="9">
    <source>
        <dbReference type="Proteomes" id="UP000270296"/>
    </source>
</evidence>
<dbReference type="SMART" id="SM00494">
    <property type="entry name" value="ChtBD2"/>
    <property type="match status" value="7"/>
</dbReference>